<dbReference type="RefSeq" id="WP_059425431.1">
    <property type="nucleotide sequence ID" value="NZ_FAUT01000001.1"/>
</dbReference>
<keyword evidence="2" id="KW-0012">Acyltransferase</keyword>
<proteinExistence type="predicted"/>
<comment type="caution">
    <text evidence="2">The sequence shown here is derived from an EMBL/GenBank/DDBJ whole genome shotgun (WGS) entry which is preliminary data.</text>
</comment>
<keyword evidence="1" id="KW-0472">Membrane</keyword>
<dbReference type="GeneID" id="29474598"/>
<dbReference type="GO" id="GO:0016020">
    <property type="term" value="C:membrane"/>
    <property type="evidence" value="ECO:0007669"/>
    <property type="project" value="InterPro"/>
</dbReference>
<keyword evidence="2" id="KW-0808">Transferase</keyword>
<evidence type="ECO:0000313" key="5">
    <source>
        <dbReference type="Proteomes" id="UP000052257"/>
    </source>
</evidence>
<accession>A0A9W5EZJ0</accession>
<sequence>MIKISLFPYFVIELVCVVLYISKYGILNFFGEVFLSGIFGFFLVLSYGFSNFYSKFENLNLKNVFGSMGLVVGGFLLMVPGILSDIFAVFIISVSLILKLISYLQTPTHEECYTKEDYKDDVIDVEIIDETKRG</sequence>
<gene>
    <name evidence="2" type="ORF">ERS686654_00258</name>
    <name evidence="3" type="ORF">ERS739220_00966</name>
</gene>
<feature type="transmembrane region" description="Helical" evidence="1">
    <location>
        <begin position="70"/>
        <end position="98"/>
    </location>
</feature>
<feature type="transmembrane region" description="Helical" evidence="1">
    <location>
        <begin position="6"/>
        <end position="22"/>
    </location>
</feature>
<dbReference type="NCBIfam" id="NF008528">
    <property type="entry name" value="PRK11463.1-2"/>
    <property type="match status" value="1"/>
</dbReference>
<dbReference type="EMBL" id="FAVB01000001">
    <property type="protein sequence ID" value="CUU70553.1"/>
    <property type="molecule type" value="Genomic_DNA"/>
</dbReference>
<evidence type="ECO:0000313" key="2">
    <source>
        <dbReference type="EMBL" id="CUU70553.1"/>
    </source>
</evidence>
<keyword evidence="1" id="KW-1133">Transmembrane helix</keyword>
<dbReference type="Pfam" id="PF04186">
    <property type="entry name" value="FxsA"/>
    <property type="match status" value="1"/>
</dbReference>
<evidence type="ECO:0000256" key="1">
    <source>
        <dbReference type="SAM" id="Phobius"/>
    </source>
</evidence>
<reference evidence="4 5" key="1">
    <citation type="submission" date="2015-11" db="EMBL/GenBank/DDBJ databases">
        <authorList>
            <consortium name="Pathogen Informatics"/>
        </authorList>
    </citation>
    <scope>NUCLEOTIDE SEQUENCE [LARGE SCALE GENOMIC DNA]</scope>
    <source>
        <strain evidence="2 4">006A-0059</strain>
        <strain evidence="3 5">006A-0191</strain>
    </source>
</reference>
<protein>
    <submittedName>
        <fullName evidence="2">2-isopropylmalate synthase</fullName>
        <ecNumber evidence="2">2.3.3.13</ecNumber>
    </submittedName>
</protein>
<keyword evidence="4" id="KW-1185">Reference proteome</keyword>
<evidence type="ECO:0000313" key="4">
    <source>
        <dbReference type="Proteomes" id="UP000052237"/>
    </source>
</evidence>
<accession>A0A0S4RI30</accession>
<dbReference type="GO" id="GO:0003852">
    <property type="term" value="F:2-isopropylmalate synthase activity"/>
    <property type="evidence" value="ECO:0007669"/>
    <property type="project" value="UniProtKB-EC"/>
</dbReference>
<dbReference type="EMBL" id="FAUW01000002">
    <property type="protein sequence ID" value="CUU78365.1"/>
    <property type="molecule type" value="Genomic_DNA"/>
</dbReference>
<dbReference type="Proteomes" id="UP000052237">
    <property type="component" value="Unassembled WGS sequence"/>
</dbReference>
<dbReference type="EC" id="2.3.3.13" evidence="2"/>
<feature type="transmembrane region" description="Helical" evidence="1">
    <location>
        <begin position="29"/>
        <end position="50"/>
    </location>
</feature>
<dbReference type="AlphaFoldDB" id="A0A0S4RI30"/>
<keyword evidence="1" id="KW-0812">Transmembrane</keyword>
<dbReference type="Proteomes" id="UP000052257">
    <property type="component" value="Unassembled WGS sequence"/>
</dbReference>
<dbReference type="InterPro" id="IPR007313">
    <property type="entry name" value="FxsA"/>
</dbReference>
<organism evidence="2 4">
    <name type="scientific">Campylobacter hyointestinalis subsp. hyointestinalis</name>
    <dbReference type="NCBI Taxonomy" id="91352"/>
    <lineage>
        <taxon>Bacteria</taxon>
        <taxon>Pseudomonadati</taxon>
        <taxon>Campylobacterota</taxon>
        <taxon>Epsilonproteobacteria</taxon>
        <taxon>Campylobacterales</taxon>
        <taxon>Campylobacteraceae</taxon>
        <taxon>Campylobacter</taxon>
    </lineage>
</organism>
<name>A0A0S4RI30_CAMHY</name>
<evidence type="ECO:0000313" key="3">
    <source>
        <dbReference type="EMBL" id="CUU78365.1"/>
    </source>
</evidence>